<protein>
    <recommendedName>
        <fullName evidence="4">Lipoprotein</fullName>
    </recommendedName>
</protein>
<dbReference type="AlphaFoldDB" id="A0A1B3ZF05"/>
<dbReference type="PROSITE" id="PS51257">
    <property type="entry name" value="PROKAR_LIPOPROTEIN"/>
    <property type="match status" value="1"/>
</dbReference>
<dbReference type="Proteomes" id="UP000094256">
    <property type="component" value="Chromosome"/>
</dbReference>
<organism evidence="2 3">
    <name type="scientific">Sphingomonas panacis</name>
    <dbReference type="NCBI Taxonomy" id="1560345"/>
    <lineage>
        <taxon>Bacteria</taxon>
        <taxon>Pseudomonadati</taxon>
        <taxon>Pseudomonadota</taxon>
        <taxon>Alphaproteobacteria</taxon>
        <taxon>Sphingomonadales</taxon>
        <taxon>Sphingomonadaceae</taxon>
        <taxon>Sphingomonas</taxon>
    </lineage>
</organism>
<reference evidence="2 3" key="1">
    <citation type="submission" date="2016-01" db="EMBL/GenBank/DDBJ databases">
        <title>Complete genome and mega plasmid sequence of Sphingomonas panacis DCY99 elicits systemic resistance in rice to Xanthomonas oryzae.</title>
        <authorList>
            <person name="Kim Y.J."/>
            <person name="Yang D.C."/>
            <person name="Sing P."/>
        </authorList>
    </citation>
    <scope>NUCLEOTIDE SEQUENCE [LARGE SCALE GENOMIC DNA]</scope>
    <source>
        <strain evidence="2 3">DCY99</strain>
    </source>
</reference>
<evidence type="ECO:0000256" key="1">
    <source>
        <dbReference type="SAM" id="SignalP"/>
    </source>
</evidence>
<dbReference type="RefSeq" id="WP_069206534.1">
    <property type="nucleotide sequence ID" value="NZ_CP014168.1"/>
</dbReference>
<name>A0A1B3ZF05_9SPHN</name>
<accession>A0A1B3ZF05</accession>
<feature type="chain" id="PRO_5008556494" description="Lipoprotein" evidence="1">
    <location>
        <begin position="22"/>
        <end position="172"/>
    </location>
</feature>
<proteinExistence type="predicted"/>
<evidence type="ECO:0008006" key="4">
    <source>
        <dbReference type="Google" id="ProtNLM"/>
    </source>
</evidence>
<keyword evidence="3" id="KW-1185">Reference proteome</keyword>
<feature type="signal peptide" evidence="1">
    <location>
        <begin position="1"/>
        <end position="21"/>
    </location>
</feature>
<dbReference type="KEGG" id="span:AWL63_20705"/>
<evidence type="ECO:0000313" key="2">
    <source>
        <dbReference type="EMBL" id="AOH86016.1"/>
    </source>
</evidence>
<evidence type="ECO:0000313" key="3">
    <source>
        <dbReference type="Proteomes" id="UP000094256"/>
    </source>
</evidence>
<keyword evidence="1" id="KW-0732">Signal</keyword>
<dbReference type="EMBL" id="CP014168">
    <property type="protein sequence ID" value="AOH86016.1"/>
    <property type="molecule type" value="Genomic_DNA"/>
</dbReference>
<dbReference type="OrthoDB" id="7583152at2"/>
<gene>
    <name evidence="2" type="ORF">AWL63_20705</name>
</gene>
<sequence>MKNRRAIAIPALLLTTLLAGGCAQQTVSRYPSLQPRAIERRSDAESAEAAPAAATPDTALDAMLAAKAKTLADTDSAFAPAADSAERAARAARSDAVGSDRWIAAQTALAKLDAFRATTSAIVTDLDELAIGRARDAKPPYPALDSLKGRGDAQLTAEINRIAAIQALLPAA</sequence>